<sequence>MMRSGPCCRKCRSRGGGSSRSCSWWT</sequence>
<dbReference type="Proteomes" id="UP000663760">
    <property type="component" value="Chromosome 1"/>
</dbReference>
<name>A0A7I8JZQ4_SPIIN</name>
<evidence type="ECO:0000313" key="1">
    <source>
        <dbReference type="EMBL" id="CAA7388908.1"/>
    </source>
</evidence>
<reference evidence="1" key="1">
    <citation type="submission" date="2020-02" db="EMBL/GenBank/DDBJ databases">
        <authorList>
            <person name="Scholz U."/>
            <person name="Mascher M."/>
            <person name="Fiebig A."/>
        </authorList>
    </citation>
    <scope>NUCLEOTIDE SEQUENCE</scope>
</reference>
<evidence type="ECO:0000313" key="2">
    <source>
        <dbReference type="Proteomes" id="UP000663760"/>
    </source>
</evidence>
<gene>
    <name evidence="1" type="ORF">SI8410_01001056</name>
</gene>
<proteinExistence type="predicted"/>
<accession>A0A7I8JZQ4</accession>
<keyword evidence="2" id="KW-1185">Reference proteome</keyword>
<protein>
    <submittedName>
        <fullName evidence="1">Uncharacterized protein</fullName>
    </submittedName>
</protein>
<organism evidence="1 2">
    <name type="scientific">Spirodela intermedia</name>
    <name type="common">Intermediate duckweed</name>
    <dbReference type="NCBI Taxonomy" id="51605"/>
    <lineage>
        <taxon>Eukaryota</taxon>
        <taxon>Viridiplantae</taxon>
        <taxon>Streptophyta</taxon>
        <taxon>Embryophyta</taxon>
        <taxon>Tracheophyta</taxon>
        <taxon>Spermatophyta</taxon>
        <taxon>Magnoliopsida</taxon>
        <taxon>Liliopsida</taxon>
        <taxon>Araceae</taxon>
        <taxon>Lemnoideae</taxon>
        <taxon>Spirodela</taxon>
    </lineage>
</organism>
<dbReference type="AlphaFoldDB" id="A0A7I8JZQ4"/>
<dbReference type="EMBL" id="LR746264">
    <property type="protein sequence ID" value="CAA7388908.1"/>
    <property type="molecule type" value="Genomic_DNA"/>
</dbReference>